<dbReference type="PANTHER" id="PTHR33993">
    <property type="entry name" value="GLYOXALASE-RELATED"/>
    <property type="match status" value="1"/>
</dbReference>
<gene>
    <name evidence="2" type="ORF">AB852_08435</name>
</gene>
<dbReference type="EMBL" id="LFBV01000001">
    <property type="protein sequence ID" value="OKH96565.1"/>
    <property type="molecule type" value="Genomic_DNA"/>
</dbReference>
<feature type="domain" description="VOC" evidence="1">
    <location>
        <begin position="12"/>
        <end position="129"/>
    </location>
</feature>
<sequence length="264" mass="27631">MPEINEAYAPGTPCWVGLTAQDQRAAMDYYGTLFGWTGEVGPAEYGGYAVMEKDGRAVAGISPAMAPEGQPEPPHVWTTFLASDDADATARRISDAGGAVLFGPDAVGTLGRMVVASDATGAVFGVWDPQDFIGAGRVNEPGSVIWCDCNTRDLPAAAAFYEAALGLKAHRVDEASGDYLGLFTEAAPDRPVGGVGDMGDRFPPEVPPHWMTTFAVADLADTVATHREANGTVVQEPTRTPWGEMALLVDPWGAPFGAMQPGGS</sequence>
<dbReference type="InterPro" id="IPR004360">
    <property type="entry name" value="Glyas_Fos-R_dOase_dom"/>
</dbReference>
<feature type="domain" description="VOC" evidence="1">
    <location>
        <begin position="143"/>
        <end position="261"/>
    </location>
</feature>
<accession>A0A1Q4VFG4</accession>
<dbReference type="InterPro" id="IPR029068">
    <property type="entry name" value="Glyas_Bleomycin-R_OHBP_Dase"/>
</dbReference>
<evidence type="ECO:0000313" key="2">
    <source>
        <dbReference type="EMBL" id="OKH96565.1"/>
    </source>
</evidence>
<dbReference type="Proteomes" id="UP000186455">
    <property type="component" value="Unassembled WGS sequence"/>
</dbReference>
<comment type="caution">
    <text evidence="2">The sequence shown here is derived from an EMBL/GenBank/DDBJ whole genome shotgun (WGS) entry which is preliminary data.</text>
</comment>
<dbReference type="STRING" id="1048205.AB852_08435"/>
<dbReference type="Pfam" id="PF00903">
    <property type="entry name" value="Glyoxalase"/>
    <property type="match status" value="2"/>
</dbReference>
<reference evidence="2 3" key="1">
    <citation type="submission" date="2015-06" db="EMBL/GenBank/DDBJ databases">
        <title>Cloning and characterization of the uncialamcin biosynthetic gene cluster.</title>
        <authorList>
            <person name="Yan X."/>
            <person name="Huang T."/>
            <person name="Ge H."/>
            <person name="Shen B."/>
        </authorList>
    </citation>
    <scope>NUCLEOTIDE SEQUENCE [LARGE SCALE GENOMIC DNA]</scope>
    <source>
        <strain evidence="2 3">DCA2648</strain>
    </source>
</reference>
<protein>
    <recommendedName>
        <fullName evidence="1">VOC domain-containing protein</fullName>
    </recommendedName>
</protein>
<dbReference type="InterPro" id="IPR052164">
    <property type="entry name" value="Anthracycline_SecMetBiosynth"/>
</dbReference>
<dbReference type="PANTHER" id="PTHR33993:SF14">
    <property type="entry name" value="GB|AAF24581.1"/>
    <property type="match status" value="1"/>
</dbReference>
<dbReference type="Gene3D" id="3.10.180.10">
    <property type="entry name" value="2,3-Dihydroxybiphenyl 1,2-Dioxygenase, domain 1"/>
    <property type="match status" value="2"/>
</dbReference>
<name>A0A1Q4VFG4_9ACTN</name>
<dbReference type="PROSITE" id="PS51819">
    <property type="entry name" value="VOC"/>
    <property type="match status" value="2"/>
</dbReference>
<dbReference type="AlphaFoldDB" id="A0A1Q4VFG4"/>
<organism evidence="2 3">
    <name type="scientific">Streptomyces uncialis</name>
    <dbReference type="NCBI Taxonomy" id="1048205"/>
    <lineage>
        <taxon>Bacteria</taxon>
        <taxon>Bacillati</taxon>
        <taxon>Actinomycetota</taxon>
        <taxon>Actinomycetes</taxon>
        <taxon>Kitasatosporales</taxon>
        <taxon>Streptomycetaceae</taxon>
        <taxon>Streptomyces</taxon>
    </lineage>
</organism>
<dbReference type="InterPro" id="IPR037523">
    <property type="entry name" value="VOC_core"/>
</dbReference>
<evidence type="ECO:0000313" key="3">
    <source>
        <dbReference type="Proteomes" id="UP000186455"/>
    </source>
</evidence>
<keyword evidence="3" id="KW-1185">Reference proteome</keyword>
<evidence type="ECO:0000259" key="1">
    <source>
        <dbReference type="PROSITE" id="PS51819"/>
    </source>
</evidence>
<dbReference type="RefSeq" id="WP_073785081.1">
    <property type="nucleotide sequence ID" value="NZ_CP108638.1"/>
</dbReference>
<proteinExistence type="predicted"/>
<dbReference type="CDD" id="cd07247">
    <property type="entry name" value="SgaA_N_like"/>
    <property type="match status" value="1"/>
</dbReference>
<dbReference type="SUPFAM" id="SSF54593">
    <property type="entry name" value="Glyoxalase/Bleomycin resistance protein/Dihydroxybiphenyl dioxygenase"/>
    <property type="match status" value="2"/>
</dbReference>